<dbReference type="InParanoid" id="A0A2T3A6P2"/>
<evidence type="ECO:0000313" key="2">
    <source>
        <dbReference type="EMBL" id="PSR83839.1"/>
    </source>
</evidence>
<dbReference type="Proteomes" id="UP000241462">
    <property type="component" value="Unassembled WGS sequence"/>
</dbReference>
<evidence type="ECO:0000313" key="3">
    <source>
        <dbReference type="Proteomes" id="UP000241462"/>
    </source>
</evidence>
<reference evidence="2 3" key="1">
    <citation type="journal article" date="2018" name="Mycol. Prog.">
        <title>Coniella lustricola, a new species from submerged detritus.</title>
        <authorList>
            <person name="Raudabaugh D.B."/>
            <person name="Iturriaga T."/>
            <person name="Carver A."/>
            <person name="Mondo S."/>
            <person name="Pangilinan J."/>
            <person name="Lipzen A."/>
            <person name="He G."/>
            <person name="Amirebrahimi M."/>
            <person name="Grigoriev I.V."/>
            <person name="Miller A.N."/>
        </authorList>
    </citation>
    <scope>NUCLEOTIDE SEQUENCE [LARGE SCALE GENOMIC DNA]</scope>
    <source>
        <strain evidence="2 3">B22-T-1</strain>
    </source>
</reference>
<keyword evidence="3" id="KW-1185">Reference proteome</keyword>
<proteinExistence type="predicted"/>
<gene>
    <name evidence="2" type="ORF">BD289DRAFT_276389</name>
</gene>
<name>A0A2T3A6P2_9PEZI</name>
<feature type="chain" id="PRO_5015474237" description="Secreted protein" evidence="1">
    <location>
        <begin position="20"/>
        <end position="123"/>
    </location>
</feature>
<sequence>MLLASMLLCALIAMEKKKGSVEREKRTHAFFDSCIASDLGSTWASFTTRSLGSLLNASQRHKGGTMHFIHSTACKEIIRVCTYATVTVSARNTEIAVGQANQKKAHQIEIPVRIPQDLVSSRL</sequence>
<dbReference type="AlphaFoldDB" id="A0A2T3A6P2"/>
<feature type="signal peptide" evidence="1">
    <location>
        <begin position="1"/>
        <end position="19"/>
    </location>
</feature>
<organism evidence="2 3">
    <name type="scientific">Coniella lustricola</name>
    <dbReference type="NCBI Taxonomy" id="2025994"/>
    <lineage>
        <taxon>Eukaryota</taxon>
        <taxon>Fungi</taxon>
        <taxon>Dikarya</taxon>
        <taxon>Ascomycota</taxon>
        <taxon>Pezizomycotina</taxon>
        <taxon>Sordariomycetes</taxon>
        <taxon>Sordariomycetidae</taxon>
        <taxon>Diaporthales</taxon>
        <taxon>Schizoparmaceae</taxon>
        <taxon>Coniella</taxon>
    </lineage>
</organism>
<evidence type="ECO:0000256" key="1">
    <source>
        <dbReference type="SAM" id="SignalP"/>
    </source>
</evidence>
<dbReference type="EMBL" id="KZ678453">
    <property type="protein sequence ID" value="PSR83839.1"/>
    <property type="molecule type" value="Genomic_DNA"/>
</dbReference>
<keyword evidence="1" id="KW-0732">Signal</keyword>
<accession>A0A2T3A6P2</accession>
<evidence type="ECO:0008006" key="4">
    <source>
        <dbReference type="Google" id="ProtNLM"/>
    </source>
</evidence>
<protein>
    <recommendedName>
        <fullName evidence="4">Secreted protein</fullName>
    </recommendedName>
</protein>